<name>A0A1M6HDP7_MALRU</name>
<keyword evidence="6 7" id="KW-0472">Membrane</keyword>
<comment type="subcellular location">
    <subcellularLocation>
        <location evidence="1">Cell membrane</location>
        <topology evidence="1">Multi-pass membrane protein</topology>
    </subcellularLocation>
</comment>
<gene>
    <name evidence="8" type="ORF">SAMN02745165_01796</name>
</gene>
<dbReference type="GO" id="GO:0005886">
    <property type="term" value="C:plasma membrane"/>
    <property type="evidence" value="ECO:0007669"/>
    <property type="project" value="UniProtKB-SubCell"/>
</dbReference>
<evidence type="ECO:0000256" key="7">
    <source>
        <dbReference type="SAM" id="Phobius"/>
    </source>
</evidence>
<dbReference type="STRING" id="1122189.SAMN02745165_01796"/>
<evidence type="ECO:0000256" key="5">
    <source>
        <dbReference type="ARBA" id="ARBA00022989"/>
    </source>
</evidence>
<dbReference type="OrthoDB" id="9798408at2"/>
<keyword evidence="3" id="KW-1003">Cell membrane</keyword>
<evidence type="ECO:0000256" key="6">
    <source>
        <dbReference type="ARBA" id="ARBA00023136"/>
    </source>
</evidence>
<feature type="transmembrane region" description="Helical" evidence="7">
    <location>
        <begin position="39"/>
        <end position="57"/>
    </location>
</feature>
<dbReference type="InterPro" id="IPR005524">
    <property type="entry name" value="DUF318"/>
</dbReference>
<evidence type="ECO:0000256" key="4">
    <source>
        <dbReference type="ARBA" id="ARBA00022692"/>
    </source>
</evidence>
<feature type="transmembrane region" description="Helical" evidence="7">
    <location>
        <begin position="140"/>
        <end position="161"/>
    </location>
</feature>
<keyword evidence="9" id="KW-1185">Reference proteome</keyword>
<evidence type="ECO:0000313" key="8">
    <source>
        <dbReference type="EMBL" id="SHJ20289.1"/>
    </source>
</evidence>
<dbReference type="Proteomes" id="UP000184171">
    <property type="component" value="Unassembled WGS sequence"/>
</dbReference>
<proteinExistence type="inferred from homology"/>
<evidence type="ECO:0000256" key="1">
    <source>
        <dbReference type="ARBA" id="ARBA00004651"/>
    </source>
</evidence>
<keyword evidence="4 7" id="KW-0812">Transmembrane</keyword>
<organism evidence="8 9">
    <name type="scientific">Malonomonas rubra DSM 5091</name>
    <dbReference type="NCBI Taxonomy" id="1122189"/>
    <lineage>
        <taxon>Bacteria</taxon>
        <taxon>Pseudomonadati</taxon>
        <taxon>Thermodesulfobacteriota</taxon>
        <taxon>Desulfuromonadia</taxon>
        <taxon>Desulfuromonadales</taxon>
        <taxon>Geopsychrobacteraceae</taxon>
        <taxon>Malonomonas</taxon>
    </lineage>
</organism>
<evidence type="ECO:0000256" key="3">
    <source>
        <dbReference type="ARBA" id="ARBA00022475"/>
    </source>
</evidence>
<feature type="transmembrane region" description="Helical" evidence="7">
    <location>
        <begin position="78"/>
        <end position="97"/>
    </location>
</feature>
<protein>
    <submittedName>
        <fullName evidence="8">Predicted permease</fullName>
    </submittedName>
</protein>
<accession>A0A1M6HDP7</accession>
<dbReference type="RefSeq" id="WP_072908031.1">
    <property type="nucleotide sequence ID" value="NZ_FQZT01000005.1"/>
</dbReference>
<reference evidence="8 9" key="1">
    <citation type="submission" date="2016-11" db="EMBL/GenBank/DDBJ databases">
        <authorList>
            <person name="Jaros S."/>
            <person name="Januszkiewicz K."/>
            <person name="Wedrychowicz H."/>
        </authorList>
    </citation>
    <scope>NUCLEOTIDE SEQUENCE [LARGE SCALE GENOMIC DNA]</scope>
    <source>
        <strain evidence="8 9">DSM 5091</strain>
    </source>
</reference>
<sequence>MMNMVRTQWLLLFTVNLYLYAFSVAPERAANALSIGANTLGSVVLLICSVFGLVGLLQTWISRDLIVRLLGREGGVKGLVIATICGTVLIGPAYIIFPLLMSIQKQGARWAVITIVLTSYAVKVQMIPVEVGFLGWPFSLARAVITIGLAIPTGLIVEAFMERRKL</sequence>
<evidence type="ECO:0000256" key="2">
    <source>
        <dbReference type="ARBA" id="ARBA00006386"/>
    </source>
</evidence>
<dbReference type="AlphaFoldDB" id="A0A1M6HDP7"/>
<evidence type="ECO:0000313" key="9">
    <source>
        <dbReference type="Proteomes" id="UP000184171"/>
    </source>
</evidence>
<dbReference type="EMBL" id="FQZT01000005">
    <property type="protein sequence ID" value="SHJ20289.1"/>
    <property type="molecule type" value="Genomic_DNA"/>
</dbReference>
<keyword evidence="5 7" id="KW-1133">Transmembrane helix</keyword>
<comment type="similarity">
    <text evidence="2">Belongs to the UPF0718 family.</text>
</comment>
<dbReference type="Pfam" id="PF03773">
    <property type="entry name" value="ArsP_1"/>
    <property type="match status" value="1"/>
</dbReference>